<sequence>MDLMPLVLQVGDCVTGWGEIRTDDDGVWFVVVHAVPLMFRGDGPPAPRPVDAVRLLHHVPSAVATDFRDDGSIPGWATVTGIWLDGVIDVLEQTPVPPASARRTFGPRWVTPPGPKPVGGWPRGSAEDLYKVDTQALREDENCVSAIVYRPHSNRAVMVVAATDVGMAESMWRPVLGRRVLIVQSQWSKGQLAAVRDELVENWDDWTIGLVSEVVDEHSQTRVEALILRVMPAMAAWARAVPDGILQIHPTLRPDLQA</sequence>
<dbReference type="EMBL" id="LT629710">
    <property type="protein sequence ID" value="SDO59919.1"/>
    <property type="molecule type" value="Genomic_DNA"/>
</dbReference>
<dbReference type="OrthoDB" id="3574189at2"/>
<reference evidence="2 3" key="1">
    <citation type="submission" date="2016-10" db="EMBL/GenBank/DDBJ databases">
        <authorList>
            <person name="de Groot N.N."/>
        </authorList>
    </citation>
    <scope>NUCLEOTIDE SEQUENCE [LARGE SCALE GENOMIC DNA]</scope>
    <source>
        <strain evidence="3">P4-7,KCTC 19426,CECT 7604</strain>
    </source>
</reference>
<feature type="region of interest" description="Disordered" evidence="1">
    <location>
        <begin position="102"/>
        <end position="124"/>
    </location>
</feature>
<evidence type="ECO:0000313" key="2">
    <source>
        <dbReference type="EMBL" id="SDO59919.1"/>
    </source>
</evidence>
<proteinExistence type="predicted"/>
<dbReference type="RefSeq" id="WP_090475372.1">
    <property type="nucleotide sequence ID" value="NZ_LT629710.1"/>
</dbReference>
<organism evidence="2 3">
    <name type="scientific">Nakamurella panacisegetis</name>
    <dbReference type="NCBI Taxonomy" id="1090615"/>
    <lineage>
        <taxon>Bacteria</taxon>
        <taxon>Bacillati</taxon>
        <taxon>Actinomycetota</taxon>
        <taxon>Actinomycetes</taxon>
        <taxon>Nakamurellales</taxon>
        <taxon>Nakamurellaceae</taxon>
        <taxon>Nakamurella</taxon>
    </lineage>
</organism>
<evidence type="ECO:0000313" key="3">
    <source>
        <dbReference type="Proteomes" id="UP000198741"/>
    </source>
</evidence>
<gene>
    <name evidence="2" type="ORF">SAMN04515671_1444</name>
</gene>
<dbReference type="Proteomes" id="UP000198741">
    <property type="component" value="Chromosome I"/>
</dbReference>
<dbReference type="AlphaFoldDB" id="A0A1H0KVF0"/>
<protein>
    <submittedName>
        <fullName evidence="2">Uncharacterized protein</fullName>
    </submittedName>
</protein>
<keyword evidence="3" id="KW-1185">Reference proteome</keyword>
<evidence type="ECO:0000256" key="1">
    <source>
        <dbReference type="SAM" id="MobiDB-lite"/>
    </source>
</evidence>
<accession>A0A1H0KVF0</accession>
<name>A0A1H0KVF0_9ACTN</name>